<dbReference type="STRING" id="576137.A0A1L7WP02"/>
<dbReference type="GO" id="GO:0071949">
    <property type="term" value="F:FAD binding"/>
    <property type="evidence" value="ECO:0007669"/>
    <property type="project" value="InterPro"/>
</dbReference>
<protein>
    <recommendedName>
        <fullName evidence="6">FAD-binding domain-containing protein</fullName>
    </recommendedName>
</protein>
<dbReference type="OrthoDB" id="16820at2759"/>
<evidence type="ECO:0000256" key="3">
    <source>
        <dbReference type="ARBA" id="ARBA00022827"/>
    </source>
</evidence>
<gene>
    <name evidence="7" type="ORF">PAC_04388</name>
</gene>
<evidence type="ECO:0000259" key="6">
    <source>
        <dbReference type="Pfam" id="PF01494"/>
    </source>
</evidence>
<feature type="domain" description="FAD-binding" evidence="6">
    <location>
        <begin position="165"/>
        <end position="231"/>
    </location>
</feature>
<dbReference type="PANTHER" id="PTHR13789">
    <property type="entry name" value="MONOOXYGENASE"/>
    <property type="match status" value="1"/>
</dbReference>
<accession>A0A1L7WP02</accession>
<dbReference type="InterPro" id="IPR050493">
    <property type="entry name" value="FAD-dep_Monooxygenase_BioMet"/>
</dbReference>
<keyword evidence="5" id="KW-0503">Monooxygenase</keyword>
<evidence type="ECO:0000313" key="7">
    <source>
        <dbReference type="EMBL" id="CZR54504.1"/>
    </source>
</evidence>
<comment type="similarity">
    <text evidence="1">Belongs to the paxM FAD-dependent monooxygenase family.</text>
</comment>
<organism evidence="7 8">
    <name type="scientific">Phialocephala subalpina</name>
    <dbReference type="NCBI Taxonomy" id="576137"/>
    <lineage>
        <taxon>Eukaryota</taxon>
        <taxon>Fungi</taxon>
        <taxon>Dikarya</taxon>
        <taxon>Ascomycota</taxon>
        <taxon>Pezizomycotina</taxon>
        <taxon>Leotiomycetes</taxon>
        <taxon>Helotiales</taxon>
        <taxon>Mollisiaceae</taxon>
        <taxon>Phialocephala</taxon>
        <taxon>Phialocephala fortinii species complex</taxon>
    </lineage>
</organism>
<dbReference type="Pfam" id="PF01494">
    <property type="entry name" value="FAD_binding_3"/>
    <property type="match status" value="1"/>
</dbReference>
<dbReference type="SUPFAM" id="SSF51905">
    <property type="entry name" value="FAD/NAD(P)-binding domain"/>
    <property type="match status" value="1"/>
</dbReference>
<dbReference type="GO" id="GO:0004497">
    <property type="term" value="F:monooxygenase activity"/>
    <property type="evidence" value="ECO:0007669"/>
    <property type="project" value="UniProtKB-KW"/>
</dbReference>
<evidence type="ECO:0000256" key="1">
    <source>
        <dbReference type="ARBA" id="ARBA00007992"/>
    </source>
</evidence>
<evidence type="ECO:0000256" key="2">
    <source>
        <dbReference type="ARBA" id="ARBA00022630"/>
    </source>
</evidence>
<keyword evidence="8" id="KW-1185">Reference proteome</keyword>
<keyword evidence="4" id="KW-0560">Oxidoreductase</keyword>
<keyword evidence="3" id="KW-0274">FAD</keyword>
<evidence type="ECO:0000313" key="8">
    <source>
        <dbReference type="Proteomes" id="UP000184330"/>
    </source>
</evidence>
<dbReference type="Gene3D" id="3.50.50.60">
    <property type="entry name" value="FAD/NAD(P)-binding domain"/>
    <property type="match status" value="2"/>
</dbReference>
<dbReference type="EMBL" id="FJOG01000005">
    <property type="protein sequence ID" value="CZR54504.1"/>
    <property type="molecule type" value="Genomic_DNA"/>
</dbReference>
<name>A0A1L7WP02_9HELO</name>
<reference evidence="7 8" key="1">
    <citation type="submission" date="2016-03" db="EMBL/GenBank/DDBJ databases">
        <authorList>
            <person name="Ploux O."/>
        </authorList>
    </citation>
    <scope>NUCLEOTIDE SEQUENCE [LARGE SCALE GENOMIC DNA]</scope>
    <source>
        <strain evidence="7 8">UAMH 11012</strain>
    </source>
</reference>
<keyword evidence="2" id="KW-0285">Flavoprotein</keyword>
<dbReference type="InterPro" id="IPR002938">
    <property type="entry name" value="FAD-bd"/>
</dbReference>
<dbReference type="AlphaFoldDB" id="A0A1L7WP02"/>
<evidence type="ECO:0000256" key="4">
    <source>
        <dbReference type="ARBA" id="ARBA00023002"/>
    </source>
</evidence>
<evidence type="ECO:0000256" key="5">
    <source>
        <dbReference type="ARBA" id="ARBA00023033"/>
    </source>
</evidence>
<proteinExistence type="inferred from homology"/>
<dbReference type="InterPro" id="IPR036188">
    <property type="entry name" value="FAD/NAD-bd_sf"/>
</dbReference>
<dbReference type="PANTHER" id="PTHR13789:SF309">
    <property type="entry name" value="PUTATIVE (AFU_ORTHOLOGUE AFUA_6G14510)-RELATED"/>
    <property type="match status" value="1"/>
</dbReference>
<dbReference type="Proteomes" id="UP000184330">
    <property type="component" value="Unassembled WGS sequence"/>
</dbReference>
<sequence length="364" mass="41799">MRLHRGDTGEVIRTRDQDDYMELYGYPFWQVLREAYVPVMMEVVKKYGVNLRLICRVKDIDQKATAVILDTGERIEADLIVGADGIRTIVRRSAVPGGDVPMDTYWNAYICRIPKEPILQDPELAFIMNEHALWMSANMDQVLNLITYCKRWKVVEPPELATWSNEKGKCVLIGDAAHAMIPAAAQGAGMGIEDGPAIAECLDRARNLSDIPRLLKAFETIRKPRTTRVKHQARANAEIFMVADPEAQRKRDHEWKSDPSNRTGYNLDKDKAEELKQGSLAKQNWLLGYDVYEVVSVIPPLRNKFCLANAVRRTKNWTEYWEFRVHEKGWHGNARAGSSYMNVLAMLVHMKRFMACVMREVLRY</sequence>